<proteinExistence type="predicted"/>
<keyword evidence="6" id="KW-1185">Reference proteome</keyword>
<evidence type="ECO:0000256" key="1">
    <source>
        <dbReference type="ARBA" id="ARBA00022737"/>
    </source>
</evidence>
<feature type="domain" description="Fibronectin type-III" evidence="4">
    <location>
        <begin position="29"/>
        <end position="126"/>
    </location>
</feature>
<dbReference type="PANTHER" id="PTHR13817">
    <property type="entry name" value="TITIN"/>
    <property type="match status" value="1"/>
</dbReference>
<reference evidence="5 6" key="1">
    <citation type="submission" date="2018-11" db="EMBL/GenBank/DDBJ databases">
        <authorList>
            <person name="Zhou Z."/>
            <person name="Wang G."/>
        </authorList>
    </citation>
    <scope>NUCLEOTIDE SEQUENCE [LARGE SCALE GENOMIC DNA]</scope>
    <source>
        <strain evidence="5 6">KCTC52004</strain>
    </source>
</reference>
<feature type="domain" description="Fibronectin type-III" evidence="4">
    <location>
        <begin position="402"/>
        <end position="492"/>
    </location>
</feature>
<name>A0A3P1BVH0_9BACT</name>
<dbReference type="CDD" id="cd00063">
    <property type="entry name" value="FN3"/>
    <property type="match status" value="8"/>
</dbReference>
<accession>A0A3P1BVH0</accession>
<evidence type="ECO:0000256" key="2">
    <source>
        <dbReference type="SAM" id="MobiDB-lite"/>
    </source>
</evidence>
<dbReference type="SMART" id="SM00060">
    <property type="entry name" value="FN3"/>
    <property type="match status" value="8"/>
</dbReference>
<dbReference type="InterPro" id="IPR003961">
    <property type="entry name" value="FN3_dom"/>
</dbReference>
<dbReference type="PROSITE" id="PS50853">
    <property type="entry name" value="FN3"/>
    <property type="match status" value="7"/>
</dbReference>
<evidence type="ECO:0000259" key="4">
    <source>
        <dbReference type="PROSITE" id="PS50853"/>
    </source>
</evidence>
<dbReference type="OrthoDB" id="9803616at2"/>
<dbReference type="SUPFAM" id="SSF49265">
    <property type="entry name" value="Fibronectin type III"/>
    <property type="match status" value="5"/>
</dbReference>
<comment type="caution">
    <text evidence="5">The sequence shown here is derived from an EMBL/GenBank/DDBJ whole genome shotgun (WGS) entry which is preliminary data.</text>
</comment>
<evidence type="ECO:0000256" key="3">
    <source>
        <dbReference type="SAM" id="SignalP"/>
    </source>
</evidence>
<keyword evidence="1" id="KW-0677">Repeat</keyword>
<evidence type="ECO:0000313" key="5">
    <source>
        <dbReference type="EMBL" id="RRB04899.1"/>
    </source>
</evidence>
<feature type="domain" description="Fibronectin type-III" evidence="4">
    <location>
        <begin position="496"/>
        <end position="585"/>
    </location>
</feature>
<feature type="domain" description="Fibronectin type-III" evidence="4">
    <location>
        <begin position="309"/>
        <end position="398"/>
    </location>
</feature>
<protein>
    <recommendedName>
        <fullName evidence="4">Fibronectin type-III domain-containing protein</fullName>
    </recommendedName>
</protein>
<dbReference type="EMBL" id="RQJO01000008">
    <property type="protein sequence ID" value="RRB04899.1"/>
    <property type="molecule type" value="Genomic_DNA"/>
</dbReference>
<sequence>MIRMKHFQRPVFGALLLALIASWPVFGQAPGVPTGLAAAAQGNGIRLTWNNGSGLTPTDYQIERGEKPGGPFNLLQTIAYSRTPTFTDNGVVGGIQYCYQVRARTGSITSPYASAVCATANLTPTNVTNLQAQATGSRSIRLSWTPFGKESGIDIERRTGQTGGWSKITSTLGDYGQYTDNDLATNTEYCYRIIESGHDYSNTVCATTQQTAPEPPARLSVNAVSSSQINLQWADVSNNETGFQIERADNPTGGFSKIADLGVNSTTFSDQGLAASRQYCYRVRAINGVGASVFTEPQCATTQAPPVGAPQNLTATATSTTQISLSWAGVAGATRYELERSPNGTDNWQKVAEPAGNATTHTDPNLTPNTRYYYRIRAVVSGTTGPPSNVANALTPDVPPVAPNLLTVIAVSYQQIDLSWADLSGNESNFQVDRSPNGTDGWEKIAEVGANTTSYSDQSVQPQTRYFYRIRATNAAGPSVNSNVRDATTPVGPPATPQNLTATAVSTTQINLSWNTVPTATSIVIERSPNGSGDWNKIGSVAGNATTYSDQNLTRNTRYYYRIQASNASGTGPFSKVADAQTPDVPPTTPSQLKANAVSPNHIDLSWTDLATNESGFELERAPSATGDFKKIADLPTNTTAYQDKNLADNTQYCYRIRTINAAGPSAFTDAVCARTPLAPPPAPTNLTAQLFDYDQIRLNWDALGTSAVTVIIERSTNPNSDFKEIKQQPAAQIGYVDGGLQEYTTYYYRIQAVNAAGKSTYSNVASARVDEIVIGVEDEFITFTTLAVQDRKLIVRTSWQKPAEASIQLLNLNGQIMAMERRRVASEDNWQYDLTTRPAGIYLFRIVAEGRVFAKRFLLP</sequence>
<gene>
    <name evidence="5" type="ORF">EHT25_15690</name>
</gene>
<feature type="region of interest" description="Disordered" evidence="2">
    <location>
        <begin position="571"/>
        <end position="592"/>
    </location>
</feature>
<feature type="domain" description="Fibronectin type-III" evidence="4">
    <location>
        <begin position="589"/>
        <end position="679"/>
    </location>
</feature>
<feature type="domain" description="Fibronectin type-III" evidence="4">
    <location>
        <begin position="215"/>
        <end position="305"/>
    </location>
</feature>
<dbReference type="InterPro" id="IPR036116">
    <property type="entry name" value="FN3_sf"/>
</dbReference>
<feature type="chain" id="PRO_5018130023" description="Fibronectin type-III domain-containing protein" evidence="3">
    <location>
        <begin position="28"/>
        <end position="861"/>
    </location>
</feature>
<dbReference type="Pfam" id="PF00041">
    <property type="entry name" value="fn3"/>
    <property type="match status" value="5"/>
</dbReference>
<dbReference type="AlphaFoldDB" id="A0A3P1BVH0"/>
<evidence type="ECO:0000313" key="6">
    <source>
        <dbReference type="Proteomes" id="UP000271925"/>
    </source>
</evidence>
<keyword evidence="3" id="KW-0732">Signal</keyword>
<dbReference type="InterPro" id="IPR050964">
    <property type="entry name" value="Striated_Muscle_Regulatory"/>
</dbReference>
<dbReference type="PANTHER" id="PTHR13817:SF73">
    <property type="entry name" value="FIBRONECTIN TYPE-III DOMAIN-CONTAINING PROTEIN"/>
    <property type="match status" value="1"/>
</dbReference>
<organism evidence="5 6">
    <name type="scientific">Larkinella rosea</name>
    <dbReference type="NCBI Taxonomy" id="2025312"/>
    <lineage>
        <taxon>Bacteria</taxon>
        <taxon>Pseudomonadati</taxon>
        <taxon>Bacteroidota</taxon>
        <taxon>Cytophagia</taxon>
        <taxon>Cytophagales</taxon>
        <taxon>Spirosomataceae</taxon>
        <taxon>Larkinella</taxon>
    </lineage>
</organism>
<dbReference type="Gene3D" id="2.60.40.10">
    <property type="entry name" value="Immunoglobulins"/>
    <property type="match status" value="8"/>
</dbReference>
<dbReference type="Proteomes" id="UP000271925">
    <property type="component" value="Unassembled WGS sequence"/>
</dbReference>
<feature type="signal peptide" evidence="3">
    <location>
        <begin position="1"/>
        <end position="27"/>
    </location>
</feature>
<dbReference type="InterPro" id="IPR013783">
    <property type="entry name" value="Ig-like_fold"/>
</dbReference>
<feature type="domain" description="Fibronectin type-III" evidence="4">
    <location>
        <begin position="683"/>
        <end position="773"/>
    </location>
</feature>